<dbReference type="EMBL" id="CM037617">
    <property type="protein sequence ID" value="KAH8004959.1"/>
    <property type="molecule type" value="Genomic_DNA"/>
</dbReference>
<name>A0ACB8FIS8_9SAUR</name>
<evidence type="ECO:0000313" key="1">
    <source>
        <dbReference type="EMBL" id="KAH8004959.1"/>
    </source>
</evidence>
<evidence type="ECO:0000313" key="2">
    <source>
        <dbReference type="Proteomes" id="UP000827872"/>
    </source>
</evidence>
<accession>A0ACB8FIS8</accession>
<keyword evidence="2" id="KW-1185">Reference proteome</keyword>
<reference evidence="1" key="1">
    <citation type="submission" date="2021-08" db="EMBL/GenBank/DDBJ databases">
        <title>The first chromosome-level gecko genome reveals the dynamic sex chromosomes of Neotropical dwarf geckos (Sphaerodactylidae: Sphaerodactylus).</title>
        <authorList>
            <person name="Pinto B.J."/>
            <person name="Keating S.E."/>
            <person name="Gamble T."/>
        </authorList>
    </citation>
    <scope>NUCLEOTIDE SEQUENCE</scope>
    <source>
        <strain evidence="1">TG3544</strain>
    </source>
</reference>
<gene>
    <name evidence="1" type="ORF">K3G42_021493</name>
</gene>
<protein>
    <submittedName>
        <fullName evidence="1">Uncharacterized protein</fullName>
    </submittedName>
</protein>
<proteinExistence type="predicted"/>
<dbReference type="Proteomes" id="UP000827872">
    <property type="component" value="Linkage Group LG04"/>
</dbReference>
<comment type="caution">
    <text evidence="1">The sequence shown here is derived from an EMBL/GenBank/DDBJ whole genome shotgun (WGS) entry which is preliminary data.</text>
</comment>
<organism evidence="1 2">
    <name type="scientific">Sphaerodactylus townsendi</name>
    <dbReference type="NCBI Taxonomy" id="933632"/>
    <lineage>
        <taxon>Eukaryota</taxon>
        <taxon>Metazoa</taxon>
        <taxon>Chordata</taxon>
        <taxon>Craniata</taxon>
        <taxon>Vertebrata</taxon>
        <taxon>Euteleostomi</taxon>
        <taxon>Lepidosauria</taxon>
        <taxon>Squamata</taxon>
        <taxon>Bifurcata</taxon>
        <taxon>Gekkota</taxon>
        <taxon>Sphaerodactylidae</taxon>
        <taxon>Sphaerodactylus</taxon>
    </lineage>
</organism>
<sequence>MANINTILNKLKATGEPRSREIKQIFAASDPQHTTVLDYDEFRNVMMNISNGKLSEHEIMTVGRYYSVRDKNEMDVTFLLAVSQEQLKKSSFENFGQLLASFVYNDRDKCGLLATNKGRTICKSFRLPIADDLLRAVLVAFEDEKEKVNYKKLIDGLNWREHPIPAFQTILIPLQYEDEWSGQPPTLPVKKIKYLPLIQDAFGIEE</sequence>